<evidence type="ECO:0000256" key="1">
    <source>
        <dbReference type="SAM" id="MobiDB-lite"/>
    </source>
</evidence>
<comment type="caution">
    <text evidence="4">The sequence shown here is derived from an EMBL/GenBank/DDBJ whole genome shotgun (WGS) entry which is preliminary data.</text>
</comment>
<sequence>MFRKLILITLALTIITPLSANVIHKWVDEDGVTHYSQQPPKDAGAISSKLYSEDLEQKPIGFIQPKVRENNAPVLSEDEKNANAIKKQNSEQASAICESAKQNLHILKSNSRIRSKNEETGELVSMKEEDRQQEINTQQERVKLFCDK</sequence>
<dbReference type="AlphaFoldDB" id="A0A553JEL8"/>
<feature type="chain" id="PRO_5022063367" evidence="2">
    <location>
        <begin position="21"/>
        <end position="148"/>
    </location>
</feature>
<proteinExistence type="predicted"/>
<keyword evidence="5" id="KW-1185">Reference proteome</keyword>
<name>A0A553JEL8_SHEHA</name>
<dbReference type="OrthoDB" id="7068596at2"/>
<dbReference type="Proteomes" id="UP000318126">
    <property type="component" value="Unassembled WGS sequence"/>
</dbReference>
<evidence type="ECO:0000256" key="2">
    <source>
        <dbReference type="SAM" id="SignalP"/>
    </source>
</evidence>
<dbReference type="InterPro" id="IPR025392">
    <property type="entry name" value="DUF4124"/>
</dbReference>
<reference evidence="5" key="1">
    <citation type="submission" date="2019-07" db="EMBL/GenBank/DDBJ databases">
        <title>Shewanella sp. YLB-08 draft genomic sequence.</title>
        <authorList>
            <person name="Yu L."/>
        </authorList>
    </citation>
    <scope>NUCLEOTIDE SEQUENCE [LARGE SCALE GENOMIC DNA]</scope>
    <source>
        <strain evidence="5">JCM 20706</strain>
    </source>
</reference>
<feature type="signal peptide" evidence="2">
    <location>
        <begin position="1"/>
        <end position="20"/>
    </location>
</feature>
<evidence type="ECO:0000313" key="4">
    <source>
        <dbReference type="EMBL" id="TRY10889.1"/>
    </source>
</evidence>
<feature type="region of interest" description="Disordered" evidence="1">
    <location>
        <begin position="110"/>
        <end position="136"/>
    </location>
</feature>
<feature type="compositionally biased region" description="Basic and acidic residues" evidence="1">
    <location>
        <begin position="115"/>
        <end position="133"/>
    </location>
</feature>
<evidence type="ECO:0000259" key="3">
    <source>
        <dbReference type="Pfam" id="PF13511"/>
    </source>
</evidence>
<accession>A0A553JEL8</accession>
<keyword evidence="2" id="KW-0732">Signal</keyword>
<protein>
    <submittedName>
        <fullName evidence="4">DUF4124 domain-containing protein</fullName>
    </submittedName>
</protein>
<gene>
    <name evidence="4" type="ORF">FN961_24620</name>
</gene>
<feature type="domain" description="DUF4124" evidence="3">
    <location>
        <begin position="11"/>
        <end position="43"/>
    </location>
</feature>
<dbReference type="EMBL" id="VKGK01000053">
    <property type="protein sequence ID" value="TRY10889.1"/>
    <property type="molecule type" value="Genomic_DNA"/>
</dbReference>
<dbReference type="Pfam" id="PF13511">
    <property type="entry name" value="DUF4124"/>
    <property type="match status" value="1"/>
</dbReference>
<dbReference type="RefSeq" id="WP_144042792.1">
    <property type="nucleotide sequence ID" value="NZ_BMPL01000058.1"/>
</dbReference>
<organism evidence="4 5">
    <name type="scientific">Shewanella hanedai</name>
    <name type="common">Alteromonas hanedai</name>
    <dbReference type="NCBI Taxonomy" id="25"/>
    <lineage>
        <taxon>Bacteria</taxon>
        <taxon>Pseudomonadati</taxon>
        <taxon>Pseudomonadota</taxon>
        <taxon>Gammaproteobacteria</taxon>
        <taxon>Alteromonadales</taxon>
        <taxon>Shewanellaceae</taxon>
        <taxon>Shewanella</taxon>
    </lineage>
</organism>
<evidence type="ECO:0000313" key="5">
    <source>
        <dbReference type="Proteomes" id="UP000318126"/>
    </source>
</evidence>